<name>A0A835UYS5_VANPL</name>
<dbReference type="SMART" id="SM00849">
    <property type="entry name" value="Lactamase_B"/>
    <property type="match status" value="1"/>
</dbReference>
<keyword evidence="7" id="KW-0378">Hydrolase</keyword>
<accession>A0A835UYS5</accession>
<dbReference type="PANTHER" id="PTHR43705:SF1">
    <property type="entry name" value="HYDROXYACYLGLUTATHIONE HYDROLASE GLOB"/>
    <property type="match status" value="1"/>
</dbReference>
<dbReference type="GO" id="GO:0019243">
    <property type="term" value="P:methylglyoxal catabolic process to D-lactate via S-lactoyl-glutathione"/>
    <property type="evidence" value="ECO:0007669"/>
    <property type="project" value="InterPro"/>
</dbReference>
<dbReference type="CDD" id="cd07723">
    <property type="entry name" value="hydroxyacylglutathione_hydrolase_MBL-fold"/>
    <property type="match status" value="1"/>
</dbReference>
<evidence type="ECO:0000256" key="10">
    <source>
        <dbReference type="SAM" id="Phobius"/>
    </source>
</evidence>
<evidence type="ECO:0000256" key="9">
    <source>
        <dbReference type="ARBA" id="ARBA00031044"/>
    </source>
</evidence>
<comment type="catalytic activity">
    <reaction evidence="1">
        <text>an S-(2-hydroxyacyl)glutathione + H2O = a 2-hydroxy carboxylate + glutathione + H(+)</text>
        <dbReference type="Rhea" id="RHEA:21864"/>
        <dbReference type="ChEBI" id="CHEBI:15377"/>
        <dbReference type="ChEBI" id="CHEBI:15378"/>
        <dbReference type="ChEBI" id="CHEBI:57925"/>
        <dbReference type="ChEBI" id="CHEBI:58896"/>
        <dbReference type="ChEBI" id="CHEBI:71261"/>
        <dbReference type="EC" id="3.1.2.6"/>
    </reaction>
</comment>
<dbReference type="GO" id="GO:0004416">
    <property type="term" value="F:hydroxyacylglutathione hydrolase activity"/>
    <property type="evidence" value="ECO:0007669"/>
    <property type="project" value="UniProtKB-EC"/>
</dbReference>
<dbReference type="InterPro" id="IPR035680">
    <property type="entry name" value="Clx_II_MBL"/>
</dbReference>
<keyword evidence="10" id="KW-1133">Transmembrane helix</keyword>
<evidence type="ECO:0000256" key="8">
    <source>
        <dbReference type="ARBA" id="ARBA00022833"/>
    </source>
</evidence>
<dbReference type="InterPro" id="IPR050110">
    <property type="entry name" value="Glyoxalase_II_hydrolase"/>
</dbReference>
<keyword evidence="13" id="KW-1185">Reference proteome</keyword>
<comment type="cofactor">
    <cofactor evidence="2">
        <name>Zn(2+)</name>
        <dbReference type="ChEBI" id="CHEBI:29105"/>
    </cofactor>
</comment>
<dbReference type="GO" id="GO:0046872">
    <property type="term" value="F:metal ion binding"/>
    <property type="evidence" value="ECO:0007669"/>
    <property type="project" value="UniProtKB-KW"/>
</dbReference>
<keyword evidence="10" id="KW-0472">Membrane</keyword>
<keyword evidence="8" id="KW-0862">Zinc</keyword>
<dbReference type="EMBL" id="JADCNL010000006">
    <property type="protein sequence ID" value="KAG0476726.1"/>
    <property type="molecule type" value="Genomic_DNA"/>
</dbReference>
<gene>
    <name evidence="12" type="ORF">HPP92_013567</name>
</gene>
<organism evidence="12 13">
    <name type="scientific">Vanilla planifolia</name>
    <name type="common">Vanilla</name>
    <dbReference type="NCBI Taxonomy" id="51239"/>
    <lineage>
        <taxon>Eukaryota</taxon>
        <taxon>Viridiplantae</taxon>
        <taxon>Streptophyta</taxon>
        <taxon>Embryophyta</taxon>
        <taxon>Tracheophyta</taxon>
        <taxon>Spermatophyta</taxon>
        <taxon>Magnoliopsida</taxon>
        <taxon>Liliopsida</taxon>
        <taxon>Asparagales</taxon>
        <taxon>Orchidaceae</taxon>
        <taxon>Vanilloideae</taxon>
        <taxon>Vanilleae</taxon>
        <taxon>Vanilla</taxon>
    </lineage>
</organism>
<dbReference type="AlphaFoldDB" id="A0A835UYS5"/>
<evidence type="ECO:0000256" key="4">
    <source>
        <dbReference type="ARBA" id="ARBA00006759"/>
    </source>
</evidence>
<dbReference type="Pfam" id="PF16123">
    <property type="entry name" value="HAGH_C"/>
    <property type="match status" value="1"/>
</dbReference>
<dbReference type="EC" id="3.1.2.6" evidence="5"/>
<keyword evidence="10" id="KW-0812">Transmembrane</keyword>
<dbReference type="InterPro" id="IPR001279">
    <property type="entry name" value="Metallo-B-lactamas"/>
</dbReference>
<evidence type="ECO:0000256" key="2">
    <source>
        <dbReference type="ARBA" id="ARBA00001947"/>
    </source>
</evidence>
<evidence type="ECO:0000313" key="12">
    <source>
        <dbReference type="EMBL" id="KAG0476726.1"/>
    </source>
</evidence>
<keyword evidence="6" id="KW-0479">Metal-binding</keyword>
<comment type="similarity">
    <text evidence="4">Belongs to the metallo-beta-lactamase superfamily. Glyoxalase II family.</text>
</comment>
<feature type="domain" description="Metallo-beta-lactamase" evidence="11">
    <location>
        <begin position="292"/>
        <end position="450"/>
    </location>
</feature>
<proteinExistence type="inferred from homology"/>
<dbReference type="InterPro" id="IPR017782">
    <property type="entry name" value="Hydroxyacylglutathione_Hdrlase"/>
</dbReference>
<comment type="pathway">
    <text evidence="3">Secondary metabolite metabolism; methylglyoxal degradation; (R)-lactate from methylglyoxal: step 2/2.</text>
</comment>
<evidence type="ECO:0000256" key="7">
    <source>
        <dbReference type="ARBA" id="ARBA00022801"/>
    </source>
</evidence>
<feature type="transmembrane region" description="Helical" evidence="10">
    <location>
        <begin position="116"/>
        <end position="142"/>
    </location>
</feature>
<dbReference type="NCBIfam" id="TIGR03413">
    <property type="entry name" value="GSH_gloB"/>
    <property type="match status" value="1"/>
</dbReference>
<comment type="caution">
    <text evidence="12">The sequence shown here is derived from an EMBL/GenBank/DDBJ whole genome shotgun (WGS) entry which is preliminary data.</text>
</comment>
<dbReference type="OrthoDB" id="10254737at2759"/>
<feature type="transmembrane region" description="Helical" evidence="10">
    <location>
        <begin position="77"/>
        <end position="96"/>
    </location>
</feature>
<feature type="transmembrane region" description="Helical" evidence="10">
    <location>
        <begin position="21"/>
        <end position="40"/>
    </location>
</feature>
<dbReference type="Proteomes" id="UP000636800">
    <property type="component" value="Chromosome 6"/>
</dbReference>
<dbReference type="InterPro" id="IPR036866">
    <property type="entry name" value="RibonucZ/Hydroxyglut_hydro"/>
</dbReference>
<reference evidence="12 13" key="1">
    <citation type="journal article" date="2020" name="Nat. Food">
        <title>A phased Vanilla planifolia genome enables genetic improvement of flavour and production.</title>
        <authorList>
            <person name="Hasing T."/>
            <person name="Tang H."/>
            <person name="Brym M."/>
            <person name="Khazi F."/>
            <person name="Huang T."/>
            <person name="Chambers A.H."/>
        </authorList>
    </citation>
    <scope>NUCLEOTIDE SEQUENCE [LARGE SCALE GENOMIC DNA]</scope>
    <source>
        <tissue evidence="12">Leaf</tissue>
    </source>
</reference>
<dbReference type="HAMAP" id="MF_01374">
    <property type="entry name" value="Glyoxalase_2"/>
    <property type="match status" value="1"/>
</dbReference>
<dbReference type="Gene3D" id="3.60.15.10">
    <property type="entry name" value="Ribonuclease Z/Hydroxyacylglutathione hydrolase-like"/>
    <property type="match status" value="1"/>
</dbReference>
<feature type="transmembrane region" description="Helical" evidence="10">
    <location>
        <begin position="46"/>
        <end position="65"/>
    </location>
</feature>
<evidence type="ECO:0000256" key="3">
    <source>
        <dbReference type="ARBA" id="ARBA00004963"/>
    </source>
</evidence>
<evidence type="ECO:0000313" key="13">
    <source>
        <dbReference type="Proteomes" id="UP000636800"/>
    </source>
</evidence>
<evidence type="ECO:0000256" key="1">
    <source>
        <dbReference type="ARBA" id="ARBA00001623"/>
    </source>
</evidence>
<evidence type="ECO:0000256" key="6">
    <source>
        <dbReference type="ARBA" id="ARBA00022723"/>
    </source>
</evidence>
<protein>
    <recommendedName>
        <fullName evidence="5">hydroxyacylglutathione hydrolase</fullName>
        <ecNumber evidence="5">3.1.2.6</ecNumber>
    </recommendedName>
    <alternativeName>
        <fullName evidence="9">Glyoxalase II</fullName>
    </alternativeName>
</protein>
<dbReference type="Pfam" id="PF00753">
    <property type="entry name" value="Lactamase_B"/>
    <property type="match status" value="1"/>
</dbReference>
<dbReference type="InterPro" id="IPR032282">
    <property type="entry name" value="HAGH_C"/>
</dbReference>
<evidence type="ECO:0000256" key="5">
    <source>
        <dbReference type="ARBA" id="ARBA00011917"/>
    </source>
</evidence>
<sequence length="501" mass="55213">MAMSSNTRQHHTHQAHLLANYLLIGAASSCIFLTLSLRLIPSPCGLLLISLHALTTIAAASSAACPSPSDRSHAAHTTAAALTAIFHGAIALLAFTRSIEFLSELRSYIREEDAIVILRLVGGLCAAMFCLEWVAMALAFALRFQEGEEEDCRNAKQARGFRPWQLEAVPVAWRKITEGLFRNRVTQLSQGGQLLFEVKKGETQQRSATVSSHHILRLAMPSKASSFMAPCPVLGIRKRWFGQHLLYQLGTLLLRPIKLLRGGSQLLGVSHFCSISGLNSSLQIELVPCLHDNYAYLLHDVDTGTVGVLDPSEAKPVIEALTRRNKNLTYILNTHSHHDHTGGNMELKARYGAKVIGSGKGMDRIPGIDIVLNDGDTWMFAGHQVLVMETPGHTEDHISFYFPVWKAIFTGDALFSLSCGKLCGGSQDQMLASLQKIMSLPDDTSIYCGHEYTLSNSKFALSIEPRNKELAEYATQVARLRQKNLPTIPTMLNKEKRCNPF</sequence>
<dbReference type="PANTHER" id="PTHR43705">
    <property type="entry name" value="HYDROXYACYLGLUTATHIONE HYDROLASE"/>
    <property type="match status" value="1"/>
</dbReference>
<dbReference type="SUPFAM" id="SSF56281">
    <property type="entry name" value="Metallo-hydrolase/oxidoreductase"/>
    <property type="match status" value="1"/>
</dbReference>
<evidence type="ECO:0000259" key="11">
    <source>
        <dbReference type="SMART" id="SM00849"/>
    </source>
</evidence>